<dbReference type="STRING" id="652787.SAMN05216490_4132"/>
<evidence type="ECO:0000313" key="2">
    <source>
        <dbReference type="EMBL" id="SDT57756.1"/>
    </source>
</evidence>
<organism evidence="2 3">
    <name type="scientific">Mucilaginibacter mallensis</name>
    <dbReference type="NCBI Taxonomy" id="652787"/>
    <lineage>
        <taxon>Bacteria</taxon>
        <taxon>Pseudomonadati</taxon>
        <taxon>Bacteroidota</taxon>
        <taxon>Sphingobacteriia</taxon>
        <taxon>Sphingobacteriales</taxon>
        <taxon>Sphingobacteriaceae</taxon>
        <taxon>Mucilaginibacter</taxon>
    </lineage>
</organism>
<accession>A0A1H2BJ02</accession>
<dbReference type="InterPro" id="IPR011050">
    <property type="entry name" value="Pectin_lyase_fold/virulence"/>
</dbReference>
<dbReference type="RefSeq" id="WP_091377497.1">
    <property type="nucleotide sequence ID" value="NZ_LT629740.1"/>
</dbReference>
<protein>
    <recommendedName>
        <fullName evidence="4">Right handed beta helix region</fullName>
    </recommendedName>
</protein>
<evidence type="ECO:0008006" key="4">
    <source>
        <dbReference type="Google" id="ProtNLM"/>
    </source>
</evidence>
<keyword evidence="3" id="KW-1185">Reference proteome</keyword>
<dbReference type="PROSITE" id="PS51257">
    <property type="entry name" value="PROKAR_LIPOPROTEIN"/>
    <property type="match status" value="1"/>
</dbReference>
<feature type="signal peptide" evidence="1">
    <location>
        <begin position="1"/>
        <end position="17"/>
    </location>
</feature>
<dbReference type="AlphaFoldDB" id="A0A1H2BJ02"/>
<name>A0A1H2BJ02_MUCMA</name>
<reference evidence="2 3" key="1">
    <citation type="submission" date="2016-10" db="EMBL/GenBank/DDBJ databases">
        <authorList>
            <person name="de Groot N.N."/>
        </authorList>
    </citation>
    <scope>NUCLEOTIDE SEQUENCE [LARGE SCALE GENOMIC DNA]</scope>
    <source>
        <strain evidence="2 3">MP1X4</strain>
    </source>
</reference>
<keyword evidence="1" id="KW-0732">Signal</keyword>
<sequence>MKKLQIFTLGISLLALAACSKSSDKAVVSVPQIQIGKAIPNTGTLPAGTYKGTFLANQTYTIGGDITINAGDTLLIQKGVKLNMTNGANIIVNGDLVSLGTKDAPVTITDPRRVKTTGSSTVGQDSAYVGGWGGIYAGPTSKLVVLKWTHLDFGGAALKALPFPNANSLKVGAQYILYFMNPNGVFIMEDSWMYGSPDDATRFYGGFYNIMRNTMEKCGSNGGDGFNAKGSAIGNMAYNLIIGGATNGTKTASDGTTAGECQFTMYNNTYVNDGFRNNGVYGARSGSVEIENNSRALVYNNLIVNCDFGVRIAGGPGGAKVYLADTTYNASDAITKTAYGYNFYYADNASIAGQFVPTNVAQPVVTHPQATDIPNMAAFLGASYTFGLVYDGSSLVGKNNPMFVNFPLPAANNAWVTQCSVDSYNFHLQSGSPAASKGTTTAFQPITTGIPIDPNFGSSGITLPGKDMGCYQLNGTGNQH</sequence>
<feature type="chain" id="PRO_5009269987" description="Right handed beta helix region" evidence="1">
    <location>
        <begin position="18"/>
        <end position="480"/>
    </location>
</feature>
<dbReference type="OrthoDB" id="974660at2"/>
<gene>
    <name evidence="2" type="ORF">SAMN05216490_4132</name>
</gene>
<dbReference type="Proteomes" id="UP000199679">
    <property type="component" value="Chromosome I"/>
</dbReference>
<dbReference type="EMBL" id="LT629740">
    <property type="protein sequence ID" value="SDT57756.1"/>
    <property type="molecule type" value="Genomic_DNA"/>
</dbReference>
<proteinExistence type="predicted"/>
<dbReference type="SUPFAM" id="SSF51126">
    <property type="entry name" value="Pectin lyase-like"/>
    <property type="match status" value="1"/>
</dbReference>
<evidence type="ECO:0000313" key="3">
    <source>
        <dbReference type="Proteomes" id="UP000199679"/>
    </source>
</evidence>
<evidence type="ECO:0000256" key="1">
    <source>
        <dbReference type="SAM" id="SignalP"/>
    </source>
</evidence>